<dbReference type="Proteomes" id="UP000735302">
    <property type="component" value="Unassembled WGS sequence"/>
</dbReference>
<gene>
    <name evidence="2" type="ORF">PoB_003087000</name>
</gene>
<protein>
    <submittedName>
        <fullName evidence="2">Sarcospan</fullName>
    </submittedName>
</protein>
<evidence type="ECO:0000313" key="2">
    <source>
        <dbReference type="EMBL" id="GFO04365.1"/>
    </source>
</evidence>
<keyword evidence="1" id="KW-0472">Membrane</keyword>
<dbReference type="InterPro" id="IPR030429">
    <property type="entry name" value="Sarcospan"/>
</dbReference>
<organism evidence="2 3">
    <name type="scientific">Plakobranchus ocellatus</name>
    <dbReference type="NCBI Taxonomy" id="259542"/>
    <lineage>
        <taxon>Eukaryota</taxon>
        <taxon>Metazoa</taxon>
        <taxon>Spiralia</taxon>
        <taxon>Lophotrochozoa</taxon>
        <taxon>Mollusca</taxon>
        <taxon>Gastropoda</taxon>
        <taxon>Heterobranchia</taxon>
        <taxon>Euthyneura</taxon>
        <taxon>Panpulmonata</taxon>
        <taxon>Sacoglossa</taxon>
        <taxon>Placobranchoidea</taxon>
        <taxon>Plakobranchidae</taxon>
        <taxon>Plakobranchus</taxon>
    </lineage>
</organism>
<evidence type="ECO:0000256" key="1">
    <source>
        <dbReference type="SAM" id="Phobius"/>
    </source>
</evidence>
<feature type="transmembrane region" description="Helical" evidence="1">
    <location>
        <begin position="170"/>
        <end position="192"/>
    </location>
</feature>
<keyword evidence="1" id="KW-0812">Transmembrane</keyword>
<feature type="transmembrane region" description="Helical" evidence="1">
    <location>
        <begin position="22"/>
        <end position="42"/>
    </location>
</feature>
<evidence type="ECO:0000313" key="3">
    <source>
        <dbReference type="Proteomes" id="UP000735302"/>
    </source>
</evidence>
<keyword evidence="3" id="KW-1185">Reference proteome</keyword>
<dbReference type="EMBL" id="BLXT01003739">
    <property type="protein sequence ID" value="GFO04365.1"/>
    <property type="molecule type" value="Genomic_DNA"/>
</dbReference>
<proteinExistence type="predicted"/>
<dbReference type="PANTHER" id="PTHR15260:SF1">
    <property type="entry name" value="SARCOSPAN"/>
    <property type="match status" value="1"/>
</dbReference>
<sequence length="203" mass="22206">MASTCCCGCGCRLRACLVVVQVLIACGITGVSVFTLLCVPAIKLLETPVWAGAPFLLASLLSAVYCCRRSERRKKEGRIGEEMEDEDEDSTCLFIVKVMCIILLVISFIVCLIATVFCAVHVVKLFMYAFCVRTPNGCVCFQSIDSDSKSTEYFPVETCEEVFSKVKYTIMASGLLSLLGSVAALTFLAFIFRSRYGQIETGS</sequence>
<dbReference type="PANTHER" id="PTHR15260">
    <property type="entry name" value="SARCOSPAN"/>
    <property type="match status" value="1"/>
</dbReference>
<feature type="transmembrane region" description="Helical" evidence="1">
    <location>
        <begin position="48"/>
        <end position="67"/>
    </location>
</feature>
<dbReference type="GO" id="GO:0016010">
    <property type="term" value="C:dystrophin-associated glycoprotein complex"/>
    <property type="evidence" value="ECO:0007669"/>
    <property type="project" value="InterPro"/>
</dbReference>
<comment type="caution">
    <text evidence="2">The sequence shown here is derived from an EMBL/GenBank/DDBJ whole genome shotgun (WGS) entry which is preliminary data.</text>
</comment>
<dbReference type="AlphaFoldDB" id="A0AAV4AC27"/>
<reference evidence="2 3" key="1">
    <citation type="journal article" date="2021" name="Elife">
        <title>Chloroplast acquisition without the gene transfer in kleptoplastic sea slugs, Plakobranchus ocellatus.</title>
        <authorList>
            <person name="Maeda T."/>
            <person name="Takahashi S."/>
            <person name="Yoshida T."/>
            <person name="Shimamura S."/>
            <person name="Takaki Y."/>
            <person name="Nagai Y."/>
            <person name="Toyoda A."/>
            <person name="Suzuki Y."/>
            <person name="Arimoto A."/>
            <person name="Ishii H."/>
            <person name="Satoh N."/>
            <person name="Nishiyama T."/>
            <person name="Hasebe M."/>
            <person name="Maruyama T."/>
            <person name="Minagawa J."/>
            <person name="Obokata J."/>
            <person name="Shigenobu S."/>
        </authorList>
    </citation>
    <scope>NUCLEOTIDE SEQUENCE [LARGE SCALE GENOMIC DNA]</scope>
</reference>
<feature type="transmembrane region" description="Helical" evidence="1">
    <location>
        <begin position="98"/>
        <end position="123"/>
    </location>
</feature>
<name>A0AAV4AC27_9GAST</name>
<dbReference type="GO" id="GO:0042383">
    <property type="term" value="C:sarcolemma"/>
    <property type="evidence" value="ECO:0007669"/>
    <property type="project" value="TreeGrafter"/>
</dbReference>
<accession>A0AAV4AC27</accession>
<keyword evidence="1" id="KW-1133">Transmembrane helix</keyword>